<dbReference type="PANTHER" id="PTHR42091">
    <property type="entry name" value="CONSERVED GLYCINE-RICH PROTEIN (AFU_ORTHOLOGUE AFUA_7G02440)"/>
    <property type="match status" value="1"/>
</dbReference>
<keyword evidence="4" id="KW-1185">Reference proteome</keyword>
<dbReference type="Proteomes" id="UP000654913">
    <property type="component" value="Chromosome 5"/>
</dbReference>
<feature type="domain" description="DUF7732" evidence="2">
    <location>
        <begin position="134"/>
        <end position="260"/>
    </location>
</feature>
<keyword evidence="1" id="KW-0732">Signal</keyword>
<gene>
    <name evidence="3" type="ORF">APUU_51277A</name>
</gene>
<feature type="signal peptide" evidence="1">
    <location>
        <begin position="1"/>
        <end position="23"/>
    </location>
</feature>
<evidence type="ECO:0000313" key="3">
    <source>
        <dbReference type="EMBL" id="BCS26566.1"/>
    </source>
</evidence>
<dbReference type="PANTHER" id="PTHR42091:SF1">
    <property type="entry name" value="CONSERVED GLYCINE-RICH PROTEIN (AFU_ORTHOLOGUE AFUA_7G02440)"/>
    <property type="match status" value="1"/>
</dbReference>
<sequence length="322" mass="33148">MAFRSHLLALLAAAFLCLGLCAASSVPTQGGIRSAISPPSLDEALETVQLWKRRSHSSPSRCASRKSKTIHNENGYGGYYAYEQGSKKSTIGGTTPDGSGTAPRFDNSTGAFVTLADDAAANNVANDKQKYLSYLGGAAVPFKSGNKSPNGVTAKKLDNLGFNTVDENNVKNGDCAVPSTAYGYQYESKYKLSTGNVAVYCLCEPSGLCGCDDHHSNSSFVPAMLSDIGMGTEAQNISKACTISLDGATTILVDGGLSNGSTKADPAAPAVRTRKNTCAGRALTGGTDGSDSTDDTGAAASLAVNGWLVGTVALGMASLIWL</sequence>
<evidence type="ECO:0000313" key="4">
    <source>
        <dbReference type="Proteomes" id="UP000654913"/>
    </source>
</evidence>
<dbReference type="Pfam" id="PF24866">
    <property type="entry name" value="DUF7732"/>
    <property type="match status" value="1"/>
</dbReference>
<organism evidence="3 4">
    <name type="scientific">Aspergillus puulaauensis</name>
    <dbReference type="NCBI Taxonomy" id="1220207"/>
    <lineage>
        <taxon>Eukaryota</taxon>
        <taxon>Fungi</taxon>
        <taxon>Dikarya</taxon>
        <taxon>Ascomycota</taxon>
        <taxon>Pezizomycotina</taxon>
        <taxon>Eurotiomycetes</taxon>
        <taxon>Eurotiomycetidae</taxon>
        <taxon>Eurotiales</taxon>
        <taxon>Aspergillaceae</taxon>
        <taxon>Aspergillus</taxon>
    </lineage>
</organism>
<dbReference type="InterPro" id="IPR056634">
    <property type="entry name" value="DUF7732"/>
</dbReference>
<reference evidence="3" key="1">
    <citation type="submission" date="2021-01" db="EMBL/GenBank/DDBJ databases">
        <authorList>
            <consortium name="Aspergillus puulaauensis MK2 genome sequencing consortium"/>
            <person name="Kazuki M."/>
            <person name="Futagami T."/>
        </authorList>
    </citation>
    <scope>NUCLEOTIDE SEQUENCE</scope>
    <source>
        <strain evidence="3">MK2</strain>
    </source>
</reference>
<dbReference type="RefSeq" id="XP_041558760.1">
    <property type="nucleotide sequence ID" value="XM_041706367.1"/>
</dbReference>
<evidence type="ECO:0000259" key="2">
    <source>
        <dbReference type="Pfam" id="PF24866"/>
    </source>
</evidence>
<name>A0A7R7XRW0_9EURO</name>
<dbReference type="EMBL" id="AP024447">
    <property type="protein sequence ID" value="BCS26566.1"/>
    <property type="molecule type" value="Genomic_DNA"/>
</dbReference>
<protein>
    <recommendedName>
        <fullName evidence="2">DUF7732 domain-containing protein</fullName>
    </recommendedName>
</protein>
<dbReference type="KEGG" id="apuu:APUU_51277A"/>
<dbReference type="OrthoDB" id="5425547at2759"/>
<accession>A0A7R7XRW0</accession>
<evidence type="ECO:0000256" key="1">
    <source>
        <dbReference type="SAM" id="SignalP"/>
    </source>
</evidence>
<dbReference type="GeneID" id="64976571"/>
<proteinExistence type="predicted"/>
<reference evidence="3" key="2">
    <citation type="submission" date="2021-02" db="EMBL/GenBank/DDBJ databases">
        <title>Aspergillus puulaauensis MK2 genome sequence.</title>
        <authorList>
            <person name="Futagami T."/>
            <person name="Mori K."/>
            <person name="Kadooka C."/>
            <person name="Tanaka T."/>
        </authorList>
    </citation>
    <scope>NUCLEOTIDE SEQUENCE</scope>
    <source>
        <strain evidence="3">MK2</strain>
    </source>
</reference>
<dbReference type="AlphaFoldDB" id="A0A7R7XRW0"/>
<feature type="chain" id="PRO_5031019364" description="DUF7732 domain-containing protein" evidence="1">
    <location>
        <begin position="24"/>
        <end position="322"/>
    </location>
</feature>